<dbReference type="Proteomes" id="UP000756346">
    <property type="component" value="Unassembled WGS sequence"/>
</dbReference>
<comment type="caution">
    <text evidence="2">The sequence shown here is derived from an EMBL/GenBank/DDBJ whole genome shotgun (WGS) entry which is preliminary data.</text>
</comment>
<keyword evidence="3" id="KW-1185">Reference proteome</keyword>
<dbReference type="EMBL" id="JAGTJQ010000009">
    <property type="protein sequence ID" value="KAH7024326.1"/>
    <property type="molecule type" value="Genomic_DNA"/>
</dbReference>
<keyword evidence="1" id="KW-1133">Transmembrane helix</keyword>
<dbReference type="Gene3D" id="3.40.50.720">
    <property type="entry name" value="NAD(P)-binding Rossmann-like Domain"/>
    <property type="match status" value="1"/>
</dbReference>
<evidence type="ECO:0000256" key="1">
    <source>
        <dbReference type="SAM" id="Phobius"/>
    </source>
</evidence>
<reference evidence="2" key="1">
    <citation type="journal article" date="2021" name="Nat. Commun.">
        <title>Genetic determinants of endophytism in the Arabidopsis root mycobiome.</title>
        <authorList>
            <person name="Mesny F."/>
            <person name="Miyauchi S."/>
            <person name="Thiergart T."/>
            <person name="Pickel B."/>
            <person name="Atanasova L."/>
            <person name="Karlsson M."/>
            <person name="Huettel B."/>
            <person name="Barry K.W."/>
            <person name="Haridas S."/>
            <person name="Chen C."/>
            <person name="Bauer D."/>
            <person name="Andreopoulos W."/>
            <person name="Pangilinan J."/>
            <person name="LaButti K."/>
            <person name="Riley R."/>
            <person name="Lipzen A."/>
            <person name="Clum A."/>
            <person name="Drula E."/>
            <person name="Henrissat B."/>
            <person name="Kohler A."/>
            <person name="Grigoriev I.V."/>
            <person name="Martin F.M."/>
            <person name="Hacquard S."/>
        </authorList>
    </citation>
    <scope>NUCLEOTIDE SEQUENCE</scope>
    <source>
        <strain evidence="2">MPI-CAGE-CH-0230</strain>
    </source>
</reference>
<gene>
    <name evidence="2" type="ORF">B0I36DRAFT_366276</name>
</gene>
<sequence length="65" mass="6642">MKLIVSGATGFLGREVVRQSLAVPAVTCVVALALLVVATVADYGECPPDVTAQFAGAITKVSHTK</sequence>
<evidence type="ECO:0000313" key="3">
    <source>
        <dbReference type="Proteomes" id="UP000756346"/>
    </source>
</evidence>
<proteinExistence type="predicted"/>
<keyword evidence="1" id="KW-0812">Transmembrane</keyword>
<dbReference type="GeneID" id="70188815"/>
<name>A0A9P9BP97_9PEZI</name>
<protein>
    <submittedName>
        <fullName evidence="2">Uncharacterized protein</fullName>
    </submittedName>
</protein>
<dbReference type="RefSeq" id="XP_046007874.1">
    <property type="nucleotide sequence ID" value="XM_046159269.1"/>
</dbReference>
<evidence type="ECO:0000313" key="2">
    <source>
        <dbReference type="EMBL" id="KAH7024326.1"/>
    </source>
</evidence>
<organism evidence="2 3">
    <name type="scientific">Microdochium trichocladiopsis</name>
    <dbReference type="NCBI Taxonomy" id="1682393"/>
    <lineage>
        <taxon>Eukaryota</taxon>
        <taxon>Fungi</taxon>
        <taxon>Dikarya</taxon>
        <taxon>Ascomycota</taxon>
        <taxon>Pezizomycotina</taxon>
        <taxon>Sordariomycetes</taxon>
        <taxon>Xylariomycetidae</taxon>
        <taxon>Xylariales</taxon>
        <taxon>Microdochiaceae</taxon>
        <taxon>Microdochium</taxon>
    </lineage>
</organism>
<feature type="transmembrane region" description="Helical" evidence="1">
    <location>
        <begin position="21"/>
        <end position="41"/>
    </location>
</feature>
<dbReference type="SUPFAM" id="SSF51735">
    <property type="entry name" value="NAD(P)-binding Rossmann-fold domains"/>
    <property type="match status" value="1"/>
</dbReference>
<dbReference type="AlphaFoldDB" id="A0A9P9BP97"/>
<dbReference type="InterPro" id="IPR036291">
    <property type="entry name" value="NAD(P)-bd_dom_sf"/>
</dbReference>
<accession>A0A9P9BP97</accession>
<keyword evidence="1" id="KW-0472">Membrane</keyword>